<protein>
    <submittedName>
        <fullName evidence="3">Polysaccharide pyruvyl transferase</fullName>
    </submittedName>
</protein>
<comment type="caution">
    <text evidence="3">The sequence shown here is derived from an EMBL/GenBank/DDBJ whole genome shotgun (WGS) entry which is preliminary data.</text>
</comment>
<evidence type="ECO:0000313" key="3">
    <source>
        <dbReference type="EMBL" id="PXW51848.1"/>
    </source>
</evidence>
<dbReference type="GO" id="GO:0016740">
    <property type="term" value="F:transferase activity"/>
    <property type="evidence" value="ECO:0007669"/>
    <property type="project" value="UniProtKB-KW"/>
</dbReference>
<feature type="compositionally biased region" description="Low complexity" evidence="1">
    <location>
        <begin position="9"/>
        <end position="23"/>
    </location>
</feature>
<accession>A0A2V3TU57</accession>
<dbReference type="Proteomes" id="UP000248021">
    <property type="component" value="Unassembled WGS sequence"/>
</dbReference>
<feature type="domain" description="Polysaccharide pyruvyl transferase" evidence="2">
    <location>
        <begin position="174"/>
        <end position="456"/>
    </location>
</feature>
<keyword evidence="3" id="KW-0808">Transferase</keyword>
<dbReference type="InterPro" id="IPR007345">
    <property type="entry name" value="Polysacch_pyruvyl_Trfase"/>
</dbReference>
<dbReference type="EMBL" id="QJJK01000018">
    <property type="protein sequence ID" value="PXW51848.1"/>
    <property type="molecule type" value="Genomic_DNA"/>
</dbReference>
<evidence type="ECO:0000313" key="4">
    <source>
        <dbReference type="Proteomes" id="UP000248021"/>
    </source>
</evidence>
<gene>
    <name evidence="3" type="ORF">C7450_1183</name>
</gene>
<evidence type="ECO:0000256" key="1">
    <source>
        <dbReference type="SAM" id="MobiDB-lite"/>
    </source>
</evidence>
<sequence>MNSLMEGQSHVASSAEAAGAATSPNRSDTVSSNQGPSLADLAHVESVTDERLRGWVHKDAADLLEGGLRVSIDGTPFANIAPQGLKAVPGAARYADKMIFELRLPRVPDTAPRRLIDVAFAANGQALPNSSRHPLPLRRPAKALVMIPAGARYEHDKIKLHRWPVERVIDTYSNIGDLMVYDSTLKLLSFEDVEVANIIDFTDKDVDRYNAEFDFVFLRGSNFIHEFMQWERAGELIARLKIPVYAIGVGAQAESNRRIDLPPEALRVWSGIADHCAQIGVRGAFSAQVLAENGIKNVEVVGCPSMFRARNEKLKLNVKDAYDIRKIAFSLRRETGKGYARNIEDYLRIQRDFMLRLDKESNLTVTLHGEREEKAFFFRHPERIEAAVNTLRGNGWLTSQNEAQILKIYENQLFFNRSVEQYDEFIRTMDLAIGYRVHGILPAMASGVPGVLVDYDERSKELAETHCIPLISEDDVAKLSWRDIYKPELFDKFQKAFPQRYRTMREFLNRNSVPHRL</sequence>
<feature type="compositionally biased region" description="Polar residues" evidence="1">
    <location>
        <begin position="24"/>
        <end position="36"/>
    </location>
</feature>
<feature type="region of interest" description="Disordered" evidence="1">
    <location>
        <begin position="1"/>
        <end position="37"/>
    </location>
</feature>
<dbReference type="Pfam" id="PF04230">
    <property type="entry name" value="PS_pyruv_trans"/>
    <property type="match status" value="1"/>
</dbReference>
<dbReference type="AlphaFoldDB" id="A0A2V3TU57"/>
<name>A0A2V3TU57_9HYPH</name>
<keyword evidence="4" id="KW-1185">Reference proteome</keyword>
<proteinExistence type="predicted"/>
<evidence type="ECO:0000259" key="2">
    <source>
        <dbReference type="Pfam" id="PF04230"/>
    </source>
</evidence>
<reference evidence="3 4" key="1">
    <citation type="submission" date="2018-05" db="EMBL/GenBank/DDBJ databases">
        <title>Genomic Encyclopedia of Type Strains, Phase IV (KMG-IV): sequencing the most valuable type-strain genomes for metagenomic binning, comparative biology and taxonomic classification.</title>
        <authorList>
            <person name="Goeker M."/>
        </authorList>
    </citation>
    <scope>NUCLEOTIDE SEQUENCE [LARGE SCALE GENOMIC DNA]</scope>
    <source>
        <strain evidence="3 4">DSM 6462</strain>
    </source>
</reference>
<organism evidence="3 4">
    <name type="scientific">Chelatococcus asaccharovorans</name>
    <dbReference type="NCBI Taxonomy" id="28210"/>
    <lineage>
        <taxon>Bacteria</taxon>
        <taxon>Pseudomonadati</taxon>
        <taxon>Pseudomonadota</taxon>
        <taxon>Alphaproteobacteria</taxon>
        <taxon>Hyphomicrobiales</taxon>
        <taxon>Chelatococcaceae</taxon>
        <taxon>Chelatococcus</taxon>
    </lineage>
</organism>